<gene>
    <name evidence="2" type="ORF">SODALDRAFT_400233</name>
</gene>
<feature type="compositionally biased region" description="Polar residues" evidence="1">
    <location>
        <begin position="196"/>
        <end position="206"/>
    </location>
</feature>
<proteinExistence type="predicted"/>
<name>A0A3N2PU46_SODAK</name>
<evidence type="ECO:0000256" key="1">
    <source>
        <dbReference type="SAM" id="MobiDB-lite"/>
    </source>
</evidence>
<keyword evidence="3" id="KW-1185">Reference proteome</keyword>
<feature type="compositionally biased region" description="Polar residues" evidence="1">
    <location>
        <begin position="236"/>
        <end position="252"/>
    </location>
</feature>
<evidence type="ECO:0000313" key="2">
    <source>
        <dbReference type="EMBL" id="ROT37984.1"/>
    </source>
</evidence>
<dbReference type="RefSeq" id="XP_028465790.1">
    <property type="nucleotide sequence ID" value="XM_028615317.1"/>
</dbReference>
<feature type="region of interest" description="Disordered" evidence="1">
    <location>
        <begin position="233"/>
        <end position="252"/>
    </location>
</feature>
<protein>
    <submittedName>
        <fullName evidence="2">Uncharacterized protein</fullName>
    </submittedName>
</protein>
<feature type="region of interest" description="Disordered" evidence="1">
    <location>
        <begin position="180"/>
        <end position="213"/>
    </location>
</feature>
<sequence>MQLRRPNISVPQCPRVAALRPYSPFPYSPFTKPKGRKRGKKIQPLFFLLLSFQTRSLPALLVHSFLSPHSYPPPAFTLSSPLAPTPPLPHPPFSRRPILRPFDSVFLNQPLSFHQTQNCQPRVARPGVFDHVLPAHSSIRQNTLPISVSYYLEHHCATTAASKIISQTHLVSLDTIRPLLQPKSSSSSSNERIRSDIQTASAQEDSSVIHIPPSNSFPLENWASFPPRRTLRTKRNTTVNRLPSSASYRPPL</sequence>
<reference evidence="2 3" key="1">
    <citation type="journal article" date="2018" name="Mol. Ecol.">
        <title>The obligate alkalophilic soda-lake fungus Sodiomyces alkalinus has shifted to a protein diet.</title>
        <authorList>
            <person name="Grum-Grzhimaylo A.A."/>
            <person name="Falkoski D.L."/>
            <person name="van den Heuvel J."/>
            <person name="Valero-Jimenez C.A."/>
            <person name="Min B."/>
            <person name="Choi I.G."/>
            <person name="Lipzen A."/>
            <person name="Daum C.G."/>
            <person name="Aanen D.K."/>
            <person name="Tsang A."/>
            <person name="Henrissat B."/>
            <person name="Bilanenko E.N."/>
            <person name="de Vries R.P."/>
            <person name="van Kan J.A.L."/>
            <person name="Grigoriev I.V."/>
            <person name="Debets A.J.M."/>
        </authorList>
    </citation>
    <scope>NUCLEOTIDE SEQUENCE [LARGE SCALE GENOMIC DNA]</scope>
    <source>
        <strain evidence="2 3">F11</strain>
    </source>
</reference>
<dbReference type="Proteomes" id="UP000272025">
    <property type="component" value="Unassembled WGS sequence"/>
</dbReference>
<dbReference type="GeneID" id="39583794"/>
<dbReference type="EMBL" id="ML119056">
    <property type="protein sequence ID" value="ROT37984.1"/>
    <property type="molecule type" value="Genomic_DNA"/>
</dbReference>
<accession>A0A3N2PU46</accession>
<dbReference type="AlphaFoldDB" id="A0A3N2PU46"/>
<evidence type="ECO:0000313" key="3">
    <source>
        <dbReference type="Proteomes" id="UP000272025"/>
    </source>
</evidence>
<organism evidence="2 3">
    <name type="scientific">Sodiomyces alkalinus (strain CBS 110278 / VKM F-3762 / F11)</name>
    <name type="common">Alkaliphilic filamentous fungus</name>
    <dbReference type="NCBI Taxonomy" id="1314773"/>
    <lineage>
        <taxon>Eukaryota</taxon>
        <taxon>Fungi</taxon>
        <taxon>Dikarya</taxon>
        <taxon>Ascomycota</taxon>
        <taxon>Pezizomycotina</taxon>
        <taxon>Sordariomycetes</taxon>
        <taxon>Hypocreomycetidae</taxon>
        <taxon>Glomerellales</taxon>
        <taxon>Plectosphaerellaceae</taxon>
        <taxon>Sodiomyces</taxon>
    </lineage>
</organism>